<dbReference type="EMBL" id="CP010028">
    <property type="protein sequence ID" value="AIZ45112.1"/>
    <property type="molecule type" value="Genomic_DNA"/>
</dbReference>
<feature type="domain" description="HTH cro/C1-type" evidence="2">
    <location>
        <begin position="37"/>
        <end position="91"/>
    </location>
</feature>
<dbReference type="SMART" id="SM00530">
    <property type="entry name" value="HTH_XRE"/>
    <property type="match status" value="1"/>
</dbReference>
<dbReference type="InterPro" id="IPR010982">
    <property type="entry name" value="Lambda_DNA-bd_dom_sf"/>
</dbReference>
<evidence type="ECO:0000313" key="4">
    <source>
        <dbReference type="Proteomes" id="UP000030634"/>
    </source>
</evidence>
<dbReference type="Proteomes" id="UP000030634">
    <property type="component" value="Chromosome"/>
</dbReference>
<evidence type="ECO:0000259" key="2">
    <source>
        <dbReference type="PROSITE" id="PS50943"/>
    </source>
</evidence>
<dbReference type="HOGENOM" id="CLU_1793332_0_0_0"/>
<evidence type="ECO:0000313" key="3">
    <source>
        <dbReference type="EMBL" id="AIZ45112.1"/>
    </source>
</evidence>
<organism evidence="3 4">
    <name type="scientific">Deinococcus radiopugnans</name>
    <dbReference type="NCBI Taxonomy" id="57497"/>
    <lineage>
        <taxon>Bacteria</taxon>
        <taxon>Thermotogati</taxon>
        <taxon>Deinococcota</taxon>
        <taxon>Deinococci</taxon>
        <taxon>Deinococcales</taxon>
        <taxon>Deinococcaceae</taxon>
        <taxon>Deinococcus</taxon>
    </lineage>
</organism>
<name>A0A0A7KG07_9DEIO</name>
<feature type="compositionally biased region" description="Basic residues" evidence="1">
    <location>
        <begin position="133"/>
        <end position="144"/>
    </location>
</feature>
<sequence length="144" mass="15299">MKDQMVVRGKTALWIRRLTPDVLGDGELGLSLARPRIAQLLDDAGLSNGEVAAGLGTTTITVSRWRSGRVVPPVTSALRLAAFVGVPVEAIDWSLDDGVETAKVQGLERGNTAAGKHSTEHQEEAAGMEAGTKKIKKRARKSSD</sequence>
<reference evidence="4" key="1">
    <citation type="submission" date="2014-11" db="EMBL/GenBank/DDBJ databases">
        <title>Hymenobacter sp. DG25B genome submission.</title>
        <authorList>
            <person name="Jung H.-Y."/>
            <person name="Kim M.K."/>
            <person name="Srinivasan S."/>
            <person name="Lim S."/>
        </authorList>
    </citation>
    <scope>NUCLEOTIDE SEQUENCE [LARGE SCALE GENOMIC DNA]</scope>
    <source>
        <strain evidence="4">DY59</strain>
    </source>
</reference>
<evidence type="ECO:0000256" key="1">
    <source>
        <dbReference type="SAM" id="MobiDB-lite"/>
    </source>
</evidence>
<dbReference type="KEGG" id="dsw:QR90_08315"/>
<dbReference type="CDD" id="cd00093">
    <property type="entry name" value="HTH_XRE"/>
    <property type="match status" value="1"/>
</dbReference>
<protein>
    <recommendedName>
        <fullName evidence="2">HTH cro/C1-type domain-containing protein</fullName>
    </recommendedName>
</protein>
<feature type="region of interest" description="Disordered" evidence="1">
    <location>
        <begin position="106"/>
        <end position="144"/>
    </location>
</feature>
<gene>
    <name evidence="3" type="ORF">QR90_08315</name>
</gene>
<dbReference type="Gene3D" id="1.10.260.40">
    <property type="entry name" value="lambda repressor-like DNA-binding domains"/>
    <property type="match status" value="1"/>
</dbReference>
<dbReference type="Pfam" id="PF01381">
    <property type="entry name" value="HTH_3"/>
    <property type="match status" value="1"/>
</dbReference>
<dbReference type="PROSITE" id="PS50943">
    <property type="entry name" value="HTH_CROC1"/>
    <property type="match status" value="1"/>
</dbReference>
<dbReference type="SUPFAM" id="SSF47413">
    <property type="entry name" value="lambda repressor-like DNA-binding domains"/>
    <property type="match status" value="1"/>
</dbReference>
<dbReference type="InterPro" id="IPR001387">
    <property type="entry name" value="Cro/C1-type_HTH"/>
</dbReference>
<dbReference type="GO" id="GO:0003677">
    <property type="term" value="F:DNA binding"/>
    <property type="evidence" value="ECO:0007669"/>
    <property type="project" value="InterPro"/>
</dbReference>
<proteinExistence type="predicted"/>
<dbReference type="AlphaFoldDB" id="A0A0A7KG07"/>
<accession>A0A0A7KG07</accession>